<evidence type="ECO:0000313" key="3">
    <source>
        <dbReference type="EMBL" id="MBB6052977.1"/>
    </source>
</evidence>
<gene>
    <name evidence="3" type="ORF">HNQ39_004809</name>
</gene>
<reference evidence="3 4" key="1">
    <citation type="submission" date="2020-08" db="EMBL/GenBank/DDBJ databases">
        <title>Genomic Encyclopedia of Type Strains, Phase IV (KMG-IV): sequencing the most valuable type-strain genomes for metagenomic binning, comparative biology and taxonomic classification.</title>
        <authorList>
            <person name="Goeker M."/>
        </authorList>
    </citation>
    <scope>NUCLEOTIDE SEQUENCE [LARGE SCALE GENOMIC DNA]</scope>
    <source>
        <strain evidence="3 4">DSM 23562</strain>
    </source>
</reference>
<dbReference type="PANTHER" id="PTHR24321">
    <property type="entry name" value="DEHYDROGENASES, SHORT CHAIN"/>
    <property type="match status" value="1"/>
</dbReference>
<proteinExistence type="inferred from homology"/>
<dbReference type="InterPro" id="IPR036291">
    <property type="entry name" value="NAD(P)-bd_dom_sf"/>
</dbReference>
<accession>A0A7W9SUB6</accession>
<keyword evidence="4" id="KW-1185">Reference proteome</keyword>
<dbReference type="PROSITE" id="PS00061">
    <property type="entry name" value="ADH_SHORT"/>
    <property type="match status" value="1"/>
</dbReference>
<dbReference type="PANTHER" id="PTHR24321:SF15">
    <property type="entry name" value="OXIDOREDUCTASE UCPA"/>
    <property type="match status" value="1"/>
</dbReference>
<dbReference type="InterPro" id="IPR020904">
    <property type="entry name" value="Sc_DH/Rdtase_CS"/>
</dbReference>
<comment type="similarity">
    <text evidence="1">Belongs to the short-chain dehydrogenases/reductases (SDR) family.</text>
</comment>
<dbReference type="PRINTS" id="PR00080">
    <property type="entry name" value="SDRFAMILY"/>
</dbReference>
<protein>
    <submittedName>
        <fullName evidence="3">3-oxoacyl-[acyl-carrier protein] reductase</fullName>
        <ecNumber evidence="3">1.1.1.100</ecNumber>
    </submittedName>
</protein>
<dbReference type="Pfam" id="PF13561">
    <property type="entry name" value="adh_short_C2"/>
    <property type="match status" value="1"/>
</dbReference>
<dbReference type="AlphaFoldDB" id="A0A7W9SUB6"/>
<sequence length="237" mass="24643">MTDDLLLTGRVALIAGGAGSIGQAVAARLSVFGATVVTADRPGSIADLQTDLRDASAADALVAQVLQLHGRLDILVNCQGITGASVPLWEQTDENWDAVLDICLTSVFRLCRAAIRPMREAQRGAIVSIASVAGKEGNPNLTAYSTAKAGVIGFTKAVGKEVAKEGIRVNCVAPAQIATPMLEQMTPEVVGTLLSKIPMGRPGTIEEVASVVHFLCSDAASFVTAQCYDISGGRCTY</sequence>
<name>A0A7W9SUB6_ARMRO</name>
<dbReference type="InterPro" id="IPR002347">
    <property type="entry name" value="SDR_fam"/>
</dbReference>
<dbReference type="EMBL" id="JACHGW010000005">
    <property type="protein sequence ID" value="MBB6052977.1"/>
    <property type="molecule type" value="Genomic_DNA"/>
</dbReference>
<dbReference type="SUPFAM" id="SSF51735">
    <property type="entry name" value="NAD(P)-binding Rossmann-fold domains"/>
    <property type="match status" value="1"/>
</dbReference>
<keyword evidence="2 3" id="KW-0560">Oxidoreductase</keyword>
<evidence type="ECO:0000256" key="2">
    <source>
        <dbReference type="ARBA" id="ARBA00023002"/>
    </source>
</evidence>
<evidence type="ECO:0000256" key="1">
    <source>
        <dbReference type="ARBA" id="ARBA00006484"/>
    </source>
</evidence>
<evidence type="ECO:0000313" key="4">
    <source>
        <dbReference type="Proteomes" id="UP000520814"/>
    </source>
</evidence>
<dbReference type="Gene3D" id="3.40.50.720">
    <property type="entry name" value="NAD(P)-binding Rossmann-like Domain"/>
    <property type="match status" value="1"/>
</dbReference>
<dbReference type="RefSeq" id="WP_184202822.1">
    <property type="nucleotide sequence ID" value="NZ_JACHGW010000005.1"/>
</dbReference>
<dbReference type="FunFam" id="3.40.50.720:FF:000084">
    <property type="entry name" value="Short-chain dehydrogenase reductase"/>
    <property type="match status" value="1"/>
</dbReference>
<comment type="caution">
    <text evidence="3">The sequence shown here is derived from an EMBL/GenBank/DDBJ whole genome shotgun (WGS) entry which is preliminary data.</text>
</comment>
<dbReference type="Proteomes" id="UP000520814">
    <property type="component" value="Unassembled WGS sequence"/>
</dbReference>
<dbReference type="PRINTS" id="PR00081">
    <property type="entry name" value="GDHRDH"/>
</dbReference>
<organism evidence="3 4">
    <name type="scientific">Armatimonas rosea</name>
    <dbReference type="NCBI Taxonomy" id="685828"/>
    <lineage>
        <taxon>Bacteria</taxon>
        <taxon>Bacillati</taxon>
        <taxon>Armatimonadota</taxon>
        <taxon>Armatimonadia</taxon>
        <taxon>Armatimonadales</taxon>
        <taxon>Armatimonadaceae</taxon>
        <taxon>Armatimonas</taxon>
    </lineage>
</organism>
<dbReference type="GO" id="GO:0004316">
    <property type="term" value="F:3-oxoacyl-[acyl-carrier-protein] reductase (NADPH) activity"/>
    <property type="evidence" value="ECO:0007669"/>
    <property type="project" value="UniProtKB-EC"/>
</dbReference>
<dbReference type="EC" id="1.1.1.100" evidence="3"/>